<proteinExistence type="predicted"/>
<evidence type="ECO:0000256" key="1">
    <source>
        <dbReference type="SAM" id="Phobius"/>
    </source>
</evidence>
<sequence>MNELIKLLSNNPTATSSIIIVISFAVCSVILIYLIAFFQGREVSFWPPKIGKRPAKLIDTPHSSSMSNKRNSDTKNLSHHDVKLFKDSQALFEYVIHKMKSAEKSIDDLSWGLQQSMSRTKLQSVSSDKYYETRILCASKNNIQYREVMTFPKETVYGKVRLEVAEEMTEKNIDGYQLRYYDFLHENIPPLSNFLIIDSEEVILASHRGVVMPIEGETYLAINQKDIVDWFQDYYNAIWAGAETIKEPSREANSELLQRIKQRFSS</sequence>
<organism evidence="2 3">
    <name type="scientific">candidate division KSB3 bacterium</name>
    <dbReference type="NCBI Taxonomy" id="2044937"/>
    <lineage>
        <taxon>Bacteria</taxon>
        <taxon>candidate division KSB3</taxon>
    </lineage>
</organism>
<evidence type="ECO:0000313" key="3">
    <source>
        <dbReference type="Proteomes" id="UP000649604"/>
    </source>
</evidence>
<name>A0A9D5Q4K5_9BACT</name>
<protein>
    <submittedName>
        <fullName evidence="2">Uncharacterized protein</fullName>
    </submittedName>
</protein>
<reference evidence="2" key="1">
    <citation type="submission" date="2019-11" db="EMBL/GenBank/DDBJ databases">
        <title>Microbial mats filling the niche in hypersaline microbial mats.</title>
        <authorList>
            <person name="Wong H.L."/>
            <person name="Macleod F.I."/>
            <person name="White R.A. III"/>
            <person name="Burns B.P."/>
        </authorList>
    </citation>
    <scope>NUCLEOTIDE SEQUENCE</scope>
    <source>
        <strain evidence="2">Rbin_158</strain>
    </source>
</reference>
<dbReference type="AlphaFoldDB" id="A0A9D5Q4K5"/>
<gene>
    <name evidence="2" type="ORF">GF339_03665</name>
</gene>
<keyword evidence="1" id="KW-1133">Transmembrane helix</keyword>
<dbReference type="EMBL" id="WJJP01000112">
    <property type="protein sequence ID" value="MBD3323655.1"/>
    <property type="molecule type" value="Genomic_DNA"/>
</dbReference>
<evidence type="ECO:0000313" key="2">
    <source>
        <dbReference type="EMBL" id="MBD3323655.1"/>
    </source>
</evidence>
<dbReference type="Proteomes" id="UP000649604">
    <property type="component" value="Unassembled WGS sequence"/>
</dbReference>
<keyword evidence="1" id="KW-0472">Membrane</keyword>
<comment type="caution">
    <text evidence="2">The sequence shown here is derived from an EMBL/GenBank/DDBJ whole genome shotgun (WGS) entry which is preliminary data.</text>
</comment>
<keyword evidence="1" id="KW-0812">Transmembrane</keyword>
<feature type="transmembrane region" description="Helical" evidence="1">
    <location>
        <begin position="17"/>
        <end position="38"/>
    </location>
</feature>
<accession>A0A9D5Q4K5</accession>